<dbReference type="InterPro" id="IPR011152">
    <property type="entry name" value="Pesterase_MJ0912"/>
</dbReference>
<dbReference type="PIRSF" id="PIRSF000883">
    <property type="entry name" value="Pesterase_MJ0912"/>
    <property type="match status" value="1"/>
</dbReference>
<dbReference type="InterPro" id="IPR029052">
    <property type="entry name" value="Metallo-depent_PP-like"/>
</dbReference>
<dbReference type="SUPFAM" id="SSF56300">
    <property type="entry name" value="Metallo-dependent phosphatases"/>
    <property type="match status" value="1"/>
</dbReference>
<dbReference type="InterPro" id="IPR050126">
    <property type="entry name" value="Ap4A_hydrolase"/>
</dbReference>
<dbReference type="Gene3D" id="3.60.21.10">
    <property type="match status" value="1"/>
</dbReference>
<protein>
    <recommendedName>
        <fullName evidence="1">Calcineurin-like phosphoesterase domain-containing protein</fullName>
    </recommendedName>
</protein>
<feature type="domain" description="Calcineurin-like phosphoesterase" evidence="1">
    <location>
        <begin position="1"/>
        <end position="201"/>
    </location>
</feature>
<accession>A0A382CBX6</accession>
<gene>
    <name evidence="2" type="ORF">METZ01_LOCUS176430</name>
</gene>
<dbReference type="AlphaFoldDB" id="A0A382CBX6"/>
<dbReference type="CDD" id="cd00838">
    <property type="entry name" value="MPP_superfamily"/>
    <property type="match status" value="1"/>
</dbReference>
<evidence type="ECO:0000259" key="1">
    <source>
        <dbReference type="Pfam" id="PF12850"/>
    </source>
</evidence>
<name>A0A382CBX6_9ZZZZ</name>
<dbReference type="EMBL" id="UINC01033777">
    <property type="protein sequence ID" value="SVB23576.1"/>
    <property type="molecule type" value="Genomic_DNA"/>
</dbReference>
<evidence type="ECO:0000313" key="2">
    <source>
        <dbReference type="EMBL" id="SVB23576.1"/>
    </source>
</evidence>
<dbReference type="Pfam" id="PF12850">
    <property type="entry name" value="Metallophos_2"/>
    <property type="match status" value="1"/>
</dbReference>
<reference evidence="2" key="1">
    <citation type="submission" date="2018-05" db="EMBL/GenBank/DDBJ databases">
        <authorList>
            <person name="Lanie J.A."/>
            <person name="Ng W.-L."/>
            <person name="Kazmierczak K.M."/>
            <person name="Andrzejewski T.M."/>
            <person name="Davidsen T.M."/>
            <person name="Wayne K.J."/>
            <person name="Tettelin H."/>
            <person name="Glass J.I."/>
            <person name="Rusch D."/>
            <person name="Podicherti R."/>
            <person name="Tsui H.-C.T."/>
            <person name="Winkler M.E."/>
        </authorList>
    </citation>
    <scope>NUCLEOTIDE SEQUENCE</scope>
</reference>
<dbReference type="PANTHER" id="PTHR42850">
    <property type="entry name" value="METALLOPHOSPHOESTERASE"/>
    <property type="match status" value="1"/>
</dbReference>
<dbReference type="InterPro" id="IPR024654">
    <property type="entry name" value="Calcineurin-like_PHP_lpxH"/>
</dbReference>
<sequence length="242" mass="27488">MRFIIFSDVHSNLEAIQSFCRATEAIPHDKKVCLGDIVGYNADPNPAVEWVREEVDLALAGNHDWCVLNQKDSSYLNPAAYQACAWTRRNLTKSNTDFLDTLPVEKEEDGIYWVHSSPFEPKKWHYVSTKKSAEQNFNFFEQDTCFLGHSHLPGIFEKNKNNKVYSHDSSKMILDPESRYIINVGSLGQPRDGNPDPVFVLYDSGSHIVEFYRFSYDLSSTQQKIIASGLPSSLADRLNSGQ</sequence>
<dbReference type="GO" id="GO:0016791">
    <property type="term" value="F:phosphatase activity"/>
    <property type="evidence" value="ECO:0007669"/>
    <property type="project" value="TreeGrafter"/>
</dbReference>
<proteinExistence type="predicted"/>
<organism evidence="2">
    <name type="scientific">marine metagenome</name>
    <dbReference type="NCBI Taxonomy" id="408172"/>
    <lineage>
        <taxon>unclassified sequences</taxon>
        <taxon>metagenomes</taxon>
        <taxon>ecological metagenomes</taxon>
    </lineage>
</organism>
<dbReference type="PANTHER" id="PTHR42850:SF2">
    <property type="entry name" value="BLL5683 PROTEIN"/>
    <property type="match status" value="1"/>
</dbReference>
<dbReference type="GO" id="GO:0005737">
    <property type="term" value="C:cytoplasm"/>
    <property type="evidence" value="ECO:0007669"/>
    <property type="project" value="TreeGrafter"/>
</dbReference>